<sequence length="174" mass="20469">MKKYSLLLIIVFIGCTTTKQTTKLSEKELFEKLSNGFIIQKLPNWTFHGFHGVLNYTPTDLMNVGYERIYNGITAYKRQLKNETLQSIVDEFISERKSYYEISKLKKVKEQTKYGESIVVIYTSVINNIEYKAIRQFYIYNNTLYGVSFSAKSKFFDFFVNDAIHMMETFTITK</sequence>
<name>A0ABR7Q4S7_9FLAO</name>
<dbReference type="Proteomes" id="UP000619238">
    <property type="component" value="Unassembled WGS sequence"/>
</dbReference>
<dbReference type="PROSITE" id="PS51257">
    <property type="entry name" value="PROKAR_LIPOPROTEIN"/>
    <property type="match status" value="1"/>
</dbReference>
<protein>
    <submittedName>
        <fullName evidence="1">Uncharacterized protein</fullName>
    </submittedName>
</protein>
<gene>
    <name evidence="1" type="ORF">H2O64_02640</name>
</gene>
<keyword evidence="2" id="KW-1185">Reference proteome</keyword>
<reference evidence="1 2" key="1">
    <citation type="submission" date="2020-07" db="EMBL/GenBank/DDBJ databases">
        <title>Description of Kordia aestuariivivens sp. nov., isolated from a tidal flat.</title>
        <authorList>
            <person name="Park S."/>
            <person name="Yoon J.-H."/>
        </authorList>
    </citation>
    <scope>NUCLEOTIDE SEQUENCE [LARGE SCALE GENOMIC DNA]</scope>
    <source>
        <strain evidence="1 2">YSTF-M3</strain>
    </source>
</reference>
<dbReference type="EMBL" id="JACGWS010000001">
    <property type="protein sequence ID" value="MBC8753552.1"/>
    <property type="molecule type" value="Genomic_DNA"/>
</dbReference>
<comment type="caution">
    <text evidence="1">The sequence shown here is derived from an EMBL/GenBank/DDBJ whole genome shotgun (WGS) entry which is preliminary data.</text>
</comment>
<proteinExistence type="predicted"/>
<organism evidence="1 2">
    <name type="scientific">Kordia aestuariivivens</name>
    <dbReference type="NCBI Taxonomy" id="2759037"/>
    <lineage>
        <taxon>Bacteria</taxon>
        <taxon>Pseudomonadati</taxon>
        <taxon>Bacteroidota</taxon>
        <taxon>Flavobacteriia</taxon>
        <taxon>Flavobacteriales</taxon>
        <taxon>Flavobacteriaceae</taxon>
        <taxon>Kordia</taxon>
    </lineage>
</organism>
<evidence type="ECO:0000313" key="1">
    <source>
        <dbReference type="EMBL" id="MBC8753552.1"/>
    </source>
</evidence>
<accession>A0ABR7Q4S7</accession>
<evidence type="ECO:0000313" key="2">
    <source>
        <dbReference type="Proteomes" id="UP000619238"/>
    </source>
</evidence>
<dbReference type="RefSeq" id="WP_187560581.1">
    <property type="nucleotide sequence ID" value="NZ_JACGWS010000001.1"/>
</dbReference>